<feature type="transmembrane region" description="Helical" evidence="1">
    <location>
        <begin position="35"/>
        <end position="59"/>
    </location>
</feature>
<accession>A0A1S0TLN5</accession>
<sequence>MTNLIQVSLFGFISNGLSLYIITTNSQFRNAYGALSTVGLLYNIQTLSILLIWEAVVIIGSRELSTPTSFIALIPGCLASVSSYGLLLVHFLLAVNRYCALAHPLKYHRFWSVAKARRAGIIGYFFGFLPCFPSIFEPCILIFNTELGFYWSYGTTSCGYLNSIFDLIYTSSLSIITGCINFITLIKIKNQKKPGNTARSINHKREVLFFKQSCISGLIIIIINIFFVTGPYYLSNKWALFASTTIAWQVAHVLDG</sequence>
<dbReference type="EMBL" id="JH712147">
    <property type="protein sequence ID" value="EFO16313.2"/>
    <property type="molecule type" value="Genomic_DNA"/>
</dbReference>
<evidence type="ECO:0000313" key="3">
    <source>
        <dbReference type="EMBL" id="EFO16313.2"/>
    </source>
</evidence>
<organism evidence="3">
    <name type="scientific">Loa loa</name>
    <name type="common">Eye worm</name>
    <name type="synonym">Filaria loa</name>
    <dbReference type="NCBI Taxonomy" id="7209"/>
    <lineage>
        <taxon>Eukaryota</taxon>
        <taxon>Metazoa</taxon>
        <taxon>Ecdysozoa</taxon>
        <taxon>Nematoda</taxon>
        <taxon>Chromadorea</taxon>
        <taxon>Rhabditida</taxon>
        <taxon>Spirurina</taxon>
        <taxon>Spiruromorpha</taxon>
        <taxon>Filarioidea</taxon>
        <taxon>Onchocercidae</taxon>
        <taxon>Loa</taxon>
    </lineage>
</organism>
<dbReference type="PANTHER" id="PTHR23017">
    <property type="entry name" value="SERPENTINE RECEPTOR, CLASS X"/>
    <property type="match status" value="1"/>
</dbReference>
<dbReference type="InterPro" id="IPR019430">
    <property type="entry name" value="7TM_GPCR_serpentine_rcpt_Srx"/>
</dbReference>
<keyword evidence="1" id="KW-0812">Transmembrane</keyword>
<dbReference type="Pfam" id="PF10328">
    <property type="entry name" value="7TM_GPCR_Srx"/>
    <property type="match status" value="1"/>
</dbReference>
<dbReference type="RefSeq" id="XP_020301364.1">
    <property type="nucleotide sequence ID" value="XM_020448497.1"/>
</dbReference>
<feature type="domain" description="7TM GPCR serpentine receptor class x (Srx)" evidence="2">
    <location>
        <begin position="5"/>
        <end position="256"/>
    </location>
</feature>
<reference evidence="3" key="1">
    <citation type="submission" date="2012-04" db="EMBL/GenBank/DDBJ databases">
        <title>The Genome Sequence of Loa loa.</title>
        <authorList>
            <consortium name="The Broad Institute Genome Sequencing Platform"/>
            <consortium name="Broad Institute Genome Sequencing Center for Infectious Disease"/>
            <person name="Nutman T.B."/>
            <person name="Fink D.L."/>
            <person name="Russ C."/>
            <person name="Young S."/>
            <person name="Zeng Q."/>
            <person name="Gargeya S."/>
            <person name="Alvarado L."/>
            <person name="Berlin A."/>
            <person name="Chapman S.B."/>
            <person name="Chen Z."/>
            <person name="Freedman E."/>
            <person name="Gellesch M."/>
            <person name="Goldberg J."/>
            <person name="Griggs A."/>
            <person name="Gujja S."/>
            <person name="Heilman E.R."/>
            <person name="Heiman D."/>
            <person name="Howarth C."/>
            <person name="Mehta T."/>
            <person name="Neiman D."/>
            <person name="Pearson M."/>
            <person name="Roberts A."/>
            <person name="Saif S."/>
            <person name="Shea T."/>
            <person name="Shenoy N."/>
            <person name="Sisk P."/>
            <person name="Stolte C."/>
            <person name="Sykes S."/>
            <person name="White J."/>
            <person name="Yandava C."/>
            <person name="Haas B."/>
            <person name="Henn M.R."/>
            <person name="Nusbaum C."/>
            <person name="Birren B."/>
        </authorList>
    </citation>
    <scope>NUCLEOTIDE SEQUENCE [LARGE SCALE GENOMIC DNA]</scope>
</reference>
<gene>
    <name evidence="3" type="ORF">LOAG_12194</name>
</gene>
<name>A0A1S0TLN5_LOALO</name>
<evidence type="ECO:0000256" key="1">
    <source>
        <dbReference type="SAM" id="Phobius"/>
    </source>
</evidence>
<dbReference type="Gene3D" id="1.20.1070.10">
    <property type="entry name" value="Rhodopsin 7-helix transmembrane proteins"/>
    <property type="match status" value="1"/>
</dbReference>
<dbReference type="OMA" id="RYCALAY"/>
<feature type="transmembrane region" description="Helical" evidence="1">
    <location>
        <begin position="163"/>
        <end position="186"/>
    </location>
</feature>
<dbReference type="GeneID" id="9949655"/>
<evidence type="ECO:0000259" key="2">
    <source>
        <dbReference type="Pfam" id="PF10328"/>
    </source>
</evidence>
<proteinExistence type="predicted"/>
<dbReference type="PANTHER" id="PTHR23017:SF3">
    <property type="entry name" value="G-PROTEIN COUPLED RECEPTORS FAMILY 1 PROFILE DOMAIN-CONTAINING PROTEIN"/>
    <property type="match status" value="1"/>
</dbReference>
<feature type="transmembrane region" description="Helical" evidence="1">
    <location>
        <begin position="121"/>
        <end position="143"/>
    </location>
</feature>
<dbReference type="FunCoup" id="A0A1S0TLN5">
    <property type="interactions" value="7"/>
</dbReference>
<keyword evidence="1" id="KW-1133">Transmembrane helix</keyword>
<keyword evidence="1" id="KW-0472">Membrane</keyword>
<dbReference type="CTD" id="9949655"/>
<dbReference type="OrthoDB" id="5825164at2759"/>
<dbReference type="InParanoid" id="A0A1S0TLN5"/>
<dbReference type="KEGG" id="loa:LOAG_12194"/>
<feature type="transmembrane region" description="Helical" evidence="1">
    <location>
        <begin position="6"/>
        <end position="23"/>
    </location>
</feature>
<protein>
    <recommendedName>
        <fullName evidence="2">7TM GPCR serpentine receptor class x (Srx) domain-containing protein</fullName>
    </recommendedName>
</protein>
<dbReference type="SUPFAM" id="SSF81321">
    <property type="entry name" value="Family A G protein-coupled receptor-like"/>
    <property type="match status" value="1"/>
</dbReference>
<feature type="transmembrane region" description="Helical" evidence="1">
    <location>
        <begin position="71"/>
        <end position="100"/>
    </location>
</feature>
<feature type="transmembrane region" description="Helical" evidence="1">
    <location>
        <begin position="207"/>
        <end position="234"/>
    </location>
</feature>
<dbReference type="AlphaFoldDB" id="A0A1S0TLN5"/>